<dbReference type="Gene3D" id="3.40.50.10140">
    <property type="entry name" value="Toll/interleukin-1 receptor homology (TIR) domain"/>
    <property type="match status" value="1"/>
</dbReference>
<name>A0AAV1Y698_LUPLU</name>
<dbReference type="GO" id="GO:0043531">
    <property type="term" value="F:ADP binding"/>
    <property type="evidence" value="ECO:0007669"/>
    <property type="project" value="InterPro"/>
</dbReference>
<evidence type="ECO:0000256" key="3">
    <source>
        <dbReference type="ARBA" id="ARBA00023027"/>
    </source>
</evidence>
<dbReference type="InterPro" id="IPR027417">
    <property type="entry name" value="P-loop_NTPase"/>
</dbReference>
<dbReference type="PANTHER" id="PTHR11017:SF559">
    <property type="entry name" value="DISEASE RESISTANCE PROTEIN CHL1"/>
    <property type="match status" value="1"/>
</dbReference>
<evidence type="ECO:0000313" key="6">
    <source>
        <dbReference type="Proteomes" id="UP001497480"/>
    </source>
</evidence>
<dbReference type="PANTHER" id="PTHR11017">
    <property type="entry name" value="LEUCINE-RICH REPEAT-CONTAINING PROTEIN"/>
    <property type="match status" value="1"/>
</dbReference>
<dbReference type="Gene3D" id="3.40.50.300">
    <property type="entry name" value="P-loop containing nucleotide triphosphate hydrolases"/>
    <property type="match status" value="1"/>
</dbReference>
<dbReference type="AlphaFoldDB" id="A0AAV1Y698"/>
<dbReference type="SUPFAM" id="SSF52540">
    <property type="entry name" value="P-loop containing nucleoside triphosphate hydrolases"/>
    <property type="match status" value="1"/>
</dbReference>
<dbReference type="SUPFAM" id="SSF52200">
    <property type="entry name" value="Toll/Interleukin receptor TIR domain"/>
    <property type="match status" value="1"/>
</dbReference>
<keyword evidence="1" id="KW-0433">Leucine-rich repeat</keyword>
<dbReference type="InterPro" id="IPR058192">
    <property type="entry name" value="WHD_ROQ1-like"/>
</dbReference>
<feature type="domain" description="TIR" evidence="4">
    <location>
        <begin position="13"/>
        <end position="183"/>
    </location>
</feature>
<dbReference type="Gene3D" id="3.80.10.10">
    <property type="entry name" value="Ribonuclease Inhibitor"/>
    <property type="match status" value="3"/>
</dbReference>
<proteinExistence type="predicted"/>
<sequence>MASKRGSSHIPAWKYHVFLSFRGGDTRKSFTDHLYAALNRKGIIVFRDDEQLLRGEVISQQLLHAIQQSLTSVVVISPDYASSTWCLEELHNILESTTVLGRKAFPVFYGVDPSHVRHQSGSVAESFRKHEQRFSGDMDKVQRWRDALRGVANLSGRDSKDRQETELIEDIVEDVWINLQQKLPSENDGLAGHLSRIRELDSLLSIESLDVRFIGIWGMGGIGKTTLARVVFDKIRDNFEIPCFLHNVKEVSKTPDGLVCLQRKLLSPLKIRNLEIDDLYDGKKKIRNLLCNKKVLLVLDNISSLSQLENLAKNQEWFGVGSRVIVTTRDMHLLVSHGECENYEMEILKESDSFQLFSQKAFKSDKPPECYLELTKSILQYAGGLPLALEVLGSFLCGRKLSEWEGALAKIKQVPPDEIWKTLRVSYDELEDAEKDMFLDIAFFFVGQLELEQKLKDCGHRPTIGLSLLSEKSLVTCRNGTSEMHDLLQEMGKKVVFQESPNDASRRSRLCSLEEVNQVLRKAKGTECIKGIIVKSSDPCEEHWDPEAFSKMYNLKVLVILCDLYLPLGLKCLSSSLKILEWESCSLRELPLGLPLDELVHLKMHCSKFNQLWNGTTHFRKLKSIDLTDSRDLIRTPDISGVPCLERLVLKGCKNLVEVHQSVAQHKHLLVLNLECCINLKTLPRKLEMDALKELILSGCSRVKKLPEFEKSMAYLSIINLKDCESLICLPQSILNLKSLRDLTTHGCSKLFGLPNNLNENNGVEEVEVTEATRREASSSLSDFKALVTLLSKGCEWLISKSWSISLPADEVFGCKQYPISMDLKFSPLLGCPMLKKLNLSYCNLSDGSIPNDFGQLSALEDLILNGNNFVHLPACIQKFHRLKRLELSDCPRLRTLPLLPPAVTYLFLENCTQLAPISFDSGRIWNILEGRRRELKYEFWFMVPGSEIPLWFENQDYFLPDPNLQSPDYDYDEEYGFCVSKMIDIHDHYPCWWVGIAVCLSLQNAVIHEHDCDAPIHIQQSLKYPLTIDPLDFKVGYLTNFKGCHLLIINIGRGSIPMPYVWGYKKVQLIITGESMCGCGKLKLRGFGSRVIYEDDQWWQRDEETNEVEVNASSFPVQYGINLKQSRMTEIIDNLQCDEPTRKHVRILYFLLCFFSSFNKLST</sequence>
<keyword evidence="3" id="KW-0520">NAD</keyword>
<dbReference type="SUPFAM" id="SSF52058">
    <property type="entry name" value="L domain-like"/>
    <property type="match status" value="1"/>
</dbReference>
<dbReference type="EMBL" id="CAXHTB010000021">
    <property type="protein sequence ID" value="CAL0328861.1"/>
    <property type="molecule type" value="Genomic_DNA"/>
</dbReference>
<organism evidence="5 6">
    <name type="scientific">Lupinus luteus</name>
    <name type="common">European yellow lupine</name>
    <dbReference type="NCBI Taxonomy" id="3873"/>
    <lineage>
        <taxon>Eukaryota</taxon>
        <taxon>Viridiplantae</taxon>
        <taxon>Streptophyta</taxon>
        <taxon>Embryophyta</taxon>
        <taxon>Tracheophyta</taxon>
        <taxon>Spermatophyta</taxon>
        <taxon>Magnoliopsida</taxon>
        <taxon>eudicotyledons</taxon>
        <taxon>Gunneridae</taxon>
        <taxon>Pentapetalae</taxon>
        <taxon>rosids</taxon>
        <taxon>fabids</taxon>
        <taxon>Fabales</taxon>
        <taxon>Fabaceae</taxon>
        <taxon>Papilionoideae</taxon>
        <taxon>50 kb inversion clade</taxon>
        <taxon>genistoids sensu lato</taxon>
        <taxon>core genistoids</taxon>
        <taxon>Genisteae</taxon>
        <taxon>Lupinus</taxon>
    </lineage>
</organism>
<dbReference type="Pfam" id="PF00931">
    <property type="entry name" value="NB-ARC"/>
    <property type="match status" value="1"/>
</dbReference>
<keyword evidence="6" id="KW-1185">Reference proteome</keyword>
<dbReference type="InterPro" id="IPR032675">
    <property type="entry name" value="LRR_dom_sf"/>
</dbReference>
<dbReference type="Gene3D" id="1.10.8.430">
    <property type="entry name" value="Helical domain of apoptotic protease-activating factors"/>
    <property type="match status" value="1"/>
</dbReference>
<evidence type="ECO:0000313" key="5">
    <source>
        <dbReference type="EMBL" id="CAL0328861.1"/>
    </source>
</evidence>
<protein>
    <recommendedName>
        <fullName evidence="4">TIR domain-containing protein</fullName>
    </recommendedName>
</protein>
<dbReference type="InterPro" id="IPR042197">
    <property type="entry name" value="Apaf_helical"/>
</dbReference>
<dbReference type="GO" id="GO:0007165">
    <property type="term" value="P:signal transduction"/>
    <property type="evidence" value="ECO:0007669"/>
    <property type="project" value="InterPro"/>
</dbReference>
<accession>A0AAV1Y698</accession>
<dbReference type="InterPro" id="IPR000157">
    <property type="entry name" value="TIR_dom"/>
</dbReference>
<dbReference type="Pfam" id="PF01582">
    <property type="entry name" value="TIR"/>
    <property type="match status" value="1"/>
</dbReference>
<dbReference type="InterPro" id="IPR044974">
    <property type="entry name" value="Disease_R_plants"/>
</dbReference>
<dbReference type="InterPro" id="IPR002182">
    <property type="entry name" value="NB-ARC"/>
</dbReference>
<evidence type="ECO:0000259" key="4">
    <source>
        <dbReference type="PROSITE" id="PS50104"/>
    </source>
</evidence>
<gene>
    <name evidence="5" type="ORF">LLUT_LOCUS29921</name>
</gene>
<dbReference type="FunFam" id="3.40.50.10140:FF:000007">
    <property type="entry name" value="Disease resistance protein (TIR-NBS-LRR class)"/>
    <property type="match status" value="1"/>
</dbReference>
<dbReference type="PRINTS" id="PR00364">
    <property type="entry name" value="DISEASERSIST"/>
</dbReference>
<reference evidence="5 6" key="1">
    <citation type="submission" date="2024-03" db="EMBL/GenBank/DDBJ databases">
        <authorList>
            <person name="Martinez-Hernandez J."/>
        </authorList>
    </citation>
    <scope>NUCLEOTIDE SEQUENCE [LARGE SCALE GENOMIC DNA]</scope>
</reference>
<dbReference type="InterPro" id="IPR035897">
    <property type="entry name" value="Toll_tir_struct_dom_sf"/>
</dbReference>
<comment type="caution">
    <text evidence="5">The sequence shown here is derived from an EMBL/GenBank/DDBJ whole genome shotgun (WGS) entry which is preliminary data.</text>
</comment>
<dbReference type="Pfam" id="PF23282">
    <property type="entry name" value="WHD_ROQ1"/>
    <property type="match status" value="1"/>
</dbReference>
<dbReference type="Proteomes" id="UP001497480">
    <property type="component" value="Unassembled WGS sequence"/>
</dbReference>
<dbReference type="GO" id="GO:0006952">
    <property type="term" value="P:defense response"/>
    <property type="evidence" value="ECO:0007669"/>
    <property type="project" value="InterPro"/>
</dbReference>
<evidence type="ECO:0000256" key="1">
    <source>
        <dbReference type="ARBA" id="ARBA00022614"/>
    </source>
</evidence>
<evidence type="ECO:0000256" key="2">
    <source>
        <dbReference type="ARBA" id="ARBA00022737"/>
    </source>
</evidence>
<dbReference type="SMART" id="SM00255">
    <property type="entry name" value="TIR"/>
    <property type="match status" value="1"/>
</dbReference>
<keyword evidence="2" id="KW-0677">Repeat</keyword>
<dbReference type="PROSITE" id="PS50104">
    <property type="entry name" value="TIR"/>
    <property type="match status" value="1"/>
</dbReference>